<dbReference type="InterPro" id="IPR004176">
    <property type="entry name" value="Clp_R_N"/>
</dbReference>
<evidence type="ECO:0000313" key="3">
    <source>
        <dbReference type="EMBL" id="SEP58206.1"/>
    </source>
</evidence>
<accession>A0A1H8Z1H1</accession>
<dbReference type="SUPFAM" id="SSF81923">
    <property type="entry name" value="Double Clp-N motif"/>
    <property type="match status" value="1"/>
</dbReference>
<dbReference type="RefSeq" id="WP_093654414.1">
    <property type="nucleotide sequence ID" value="NZ_FOET01000001.1"/>
</dbReference>
<dbReference type="Proteomes" id="UP000199055">
    <property type="component" value="Unassembled WGS sequence"/>
</dbReference>
<reference evidence="3 4" key="1">
    <citation type="submission" date="2016-10" db="EMBL/GenBank/DDBJ databases">
        <authorList>
            <person name="de Groot N.N."/>
        </authorList>
    </citation>
    <scope>NUCLEOTIDE SEQUENCE [LARGE SCALE GENOMIC DNA]</scope>
    <source>
        <strain evidence="3 4">CGMCC 4.3519</strain>
    </source>
</reference>
<evidence type="ECO:0000256" key="1">
    <source>
        <dbReference type="PROSITE-ProRule" id="PRU01251"/>
    </source>
</evidence>
<dbReference type="PROSITE" id="PS51903">
    <property type="entry name" value="CLP_R"/>
    <property type="match status" value="1"/>
</dbReference>
<gene>
    <name evidence="3" type="ORF">SAMN05216481_101240</name>
</gene>
<dbReference type="EMBL" id="FOET01000001">
    <property type="protein sequence ID" value="SEP58206.1"/>
    <property type="molecule type" value="Genomic_DNA"/>
</dbReference>
<dbReference type="PANTHER" id="PTHR47016:SF5">
    <property type="entry name" value="CLP DOMAIN SUPERFAMILY PROTEIN"/>
    <property type="match status" value="1"/>
</dbReference>
<proteinExistence type="predicted"/>
<evidence type="ECO:0000313" key="4">
    <source>
        <dbReference type="Proteomes" id="UP000199055"/>
    </source>
</evidence>
<organism evidence="3 4">
    <name type="scientific">Streptomyces radiopugnans</name>
    <dbReference type="NCBI Taxonomy" id="403935"/>
    <lineage>
        <taxon>Bacteria</taxon>
        <taxon>Bacillati</taxon>
        <taxon>Actinomycetota</taxon>
        <taxon>Actinomycetes</taxon>
        <taxon>Kitasatosporales</taxon>
        <taxon>Streptomycetaceae</taxon>
        <taxon>Streptomyces</taxon>
    </lineage>
</organism>
<evidence type="ECO:0000259" key="2">
    <source>
        <dbReference type="PROSITE" id="PS51903"/>
    </source>
</evidence>
<keyword evidence="4" id="KW-1185">Reference proteome</keyword>
<keyword evidence="1" id="KW-0677">Repeat</keyword>
<dbReference type="Gene3D" id="1.10.1780.10">
    <property type="entry name" value="Clp, N-terminal domain"/>
    <property type="match status" value="1"/>
</dbReference>
<dbReference type="Pfam" id="PF02861">
    <property type="entry name" value="Clp_N"/>
    <property type="match status" value="1"/>
</dbReference>
<dbReference type="InterPro" id="IPR044217">
    <property type="entry name" value="CLPT1/2"/>
</dbReference>
<protein>
    <submittedName>
        <fullName evidence="3">Clp amino terminal domain-containing protein, pathogenicity island component</fullName>
    </submittedName>
</protein>
<sequence length="252" mass="26014">MENPTPLTGTVRLDDLIEGIKQTESDVLRQLSTAVLTAEHLGEVADHLIGHFVDQARRSGASWTDIGRSMGITKQAAQKRFVPKGSAPDLDPAQGFGRFTPRARNAVVAAQNEAQSAGHAEIRPEHLGLGLLSEPDGLAAKAVAAQGVTAEAAREALTAALPPAAGEAPELVPFDAGAKKALELTFREALRLGHNHVGTEHVLLALLELEDGDGPLSGLGVTKAAAEAYVAEALAAFAAAQGGSRPEAAPEG</sequence>
<dbReference type="PANTHER" id="PTHR47016">
    <property type="entry name" value="ATP-DEPENDENT CLP PROTEASE ATP-BINDING SUBUNIT CLPT1, CHLOROPLASTIC"/>
    <property type="match status" value="1"/>
</dbReference>
<dbReference type="STRING" id="403935.SAMN05216481_101240"/>
<dbReference type="InterPro" id="IPR036628">
    <property type="entry name" value="Clp_N_dom_sf"/>
</dbReference>
<dbReference type="AlphaFoldDB" id="A0A1H8Z1H1"/>
<feature type="domain" description="Clp R" evidence="2">
    <location>
        <begin position="96"/>
        <end position="243"/>
    </location>
</feature>
<name>A0A1H8Z1H1_9ACTN</name>